<dbReference type="SUPFAM" id="SSF82153">
    <property type="entry name" value="FAS1 domain"/>
    <property type="match status" value="2"/>
</dbReference>
<feature type="domain" description="FAS1" evidence="14">
    <location>
        <begin position="181"/>
        <end position="320"/>
    </location>
</feature>
<dbReference type="AlphaFoldDB" id="A0A7N0VCU0"/>
<protein>
    <recommendedName>
        <fullName evidence="14">FAS1 domain-containing protein</fullName>
    </recommendedName>
</protein>
<dbReference type="Gene3D" id="2.30.180.10">
    <property type="entry name" value="FAS1 domain"/>
    <property type="match status" value="2"/>
</dbReference>
<keyword evidence="10" id="KW-0449">Lipoprotein</keyword>
<keyword evidence="7" id="KW-0654">Proteoglycan</keyword>
<evidence type="ECO:0000256" key="12">
    <source>
        <dbReference type="SAM" id="MobiDB-lite"/>
    </source>
</evidence>
<comment type="subcellular location">
    <subcellularLocation>
        <location evidence="1">Cell membrane</location>
        <topology evidence="1">Lipid-anchor</topology>
        <topology evidence="1">GPI-anchor</topology>
    </subcellularLocation>
</comment>
<evidence type="ECO:0000256" key="5">
    <source>
        <dbReference type="ARBA" id="ARBA00022729"/>
    </source>
</evidence>
<keyword evidence="5 13" id="KW-0732">Signal</keyword>
<proteinExistence type="inferred from homology"/>
<dbReference type="InterPro" id="IPR033254">
    <property type="entry name" value="Plant_FLA"/>
</dbReference>
<dbReference type="SMART" id="SM00554">
    <property type="entry name" value="FAS1"/>
    <property type="match status" value="1"/>
</dbReference>
<organism evidence="15 16">
    <name type="scientific">Kalanchoe fedtschenkoi</name>
    <name type="common">Lavender scallops</name>
    <name type="synonym">South American air plant</name>
    <dbReference type="NCBI Taxonomy" id="63787"/>
    <lineage>
        <taxon>Eukaryota</taxon>
        <taxon>Viridiplantae</taxon>
        <taxon>Streptophyta</taxon>
        <taxon>Embryophyta</taxon>
        <taxon>Tracheophyta</taxon>
        <taxon>Spermatophyta</taxon>
        <taxon>Magnoliopsida</taxon>
        <taxon>eudicotyledons</taxon>
        <taxon>Gunneridae</taxon>
        <taxon>Pentapetalae</taxon>
        <taxon>Saxifragales</taxon>
        <taxon>Crassulaceae</taxon>
        <taxon>Kalanchoe</taxon>
    </lineage>
</organism>
<accession>A0A7N0VCU0</accession>
<feature type="region of interest" description="Disordered" evidence="12">
    <location>
        <begin position="327"/>
        <end position="357"/>
    </location>
</feature>
<dbReference type="Gramene" id="Kaladp0515s0047.1.v1.1">
    <property type="protein sequence ID" value="Kaladp0515s0047.1.v1.1.CDS.1"/>
    <property type="gene ID" value="Kaladp0515s0047.v1.1"/>
</dbReference>
<dbReference type="FunFam" id="2.30.180.10:FF:000008">
    <property type="entry name" value="Fasciclin-like arabinogalactan protein 10"/>
    <property type="match status" value="1"/>
</dbReference>
<evidence type="ECO:0000259" key="14">
    <source>
        <dbReference type="PROSITE" id="PS50213"/>
    </source>
</evidence>
<dbReference type="EnsemblPlants" id="Kaladp0515s0047.1.v1.1">
    <property type="protein sequence ID" value="Kaladp0515s0047.1.v1.1.CDS.1"/>
    <property type="gene ID" value="Kaladp0515s0047.v1.1"/>
</dbReference>
<feature type="chain" id="PRO_5029514010" description="FAS1 domain-containing protein" evidence="13">
    <location>
        <begin position="25"/>
        <end position="379"/>
    </location>
</feature>
<feature type="signal peptide" evidence="13">
    <location>
        <begin position="1"/>
        <end position="24"/>
    </location>
</feature>
<keyword evidence="6" id="KW-0677">Repeat</keyword>
<keyword evidence="4" id="KW-0336">GPI-anchor</keyword>
<evidence type="ECO:0000256" key="1">
    <source>
        <dbReference type="ARBA" id="ARBA00004609"/>
    </source>
</evidence>
<comment type="similarity">
    <text evidence="2">Belongs to the fasciclin-like AGP family.</text>
</comment>
<keyword evidence="8" id="KW-0472">Membrane</keyword>
<evidence type="ECO:0000256" key="11">
    <source>
        <dbReference type="ARBA" id="ARBA00024686"/>
    </source>
</evidence>
<evidence type="ECO:0000256" key="13">
    <source>
        <dbReference type="SAM" id="SignalP"/>
    </source>
</evidence>
<dbReference type="PROSITE" id="PS50213">
    <property type="entry name" value="FAS1"/>
    <property type="match status" value="2"/>
</dbReference>
<comment type="function">
    <text evidence="11">May be a cell surface adhesion protein.</text>
</comment>
<keyword evidence="16" id="KW-1185">Reference proteome</keyword>
<feature type="compositionally biased region" description="Low complexity" evidence="12">
    <location>
        <begin position="327"/>
        <end position="339"/>
    </location>
</feature>
<reference evidence="15" key="1">
    <citation type="submission" date="2021-01" db="UniProtKB">
        <authorList>
            <consortium name="EnsemblPlants"/>
        </authorList>
    </citation>
    <scope>IDENTIFICATION</scope>
</reference>
<dbReference type="PANTHER" id="PTHR32382">
    <property type="entry name" value="FASCICLIN-LIKE ARABINOGALACTAN PROTEIN"/>
    <property type="match status" value="1"/>
</dbReference>
<dbReference type="Pfam" id="PF02469">
    <property type="entry name" value="Fasciclin"/>
    <property type="match status" value="2"/>
</dbReference>
<evidence type="ECO:0000256" key="2">
    <source>
        <dbReference type="ARBA" id="ARBA00007843"/>
    </source>
</evidence>
<evidence type="ECO:0000256" key="8">
    <source>
        <dbReference type="ARBA" id="ARBA00023136"/>
    </source>
</evidence>
<evidence type="ECO:0000256" key="10">
    <source>
        <dbReference type="ARBA" id="ARBA00023288"/>
    </source>
</evidence>
<evidence type="ECO:0000313" key="15">
    <source>
        <dbReference type="EnsemblPlants" id="Kaladp0515s0047.1.v1.1.CDS.1"/>
    </source>
</evidence>
<dbReference type="FunFam" id="2.30.180.10:FF:000010">
    <property type="entry name" value="Fasciclin-like arabinogalactan protein 2"/>
    <property type="match status" value="1"/>
</dbReference>
<evidence type="ECO:0000313" key="16">
    <source>
        <dbReference type="Proteomes" id="UP000594263"/>
    </source>
</evidence>
<dbReference type="GO" id="GO:0005886">
    <property type="term" value="C:plasma membrane"/>
    <property type="evidence" value="ECO:0007669"/>
    <property type="project" value="UniProtKB-SubCell"/>
</dbReference>
<dbReference type="GO" id="GO:0048364">
    <property type="term" value="P:root development"/>
    <property type="evidence" value="ECO:0007669"/>
    <property type="project" value="TreeGrafter"/>
</dbReference>
<sequence>MASGLVLVASTSILLLFVAASTNAHNITHILAGHPSLSTFNHYLTVTHLAAEINRRQTITVLAVDNSAMSALLSKQLSVETIKNVLSLHVLVDYFGAKKLHQITGGSTLTASIFQATGSAPGTSGFVNITDLKAGRVGFGTQDGKLNAFFVKSVFEMPYNISVQQISQLLNSDQAEAPASAPSVNLTAAMNKDCKAFADLLTATKVDTTFNDNVDGGLTVFCPTDSVVKGFMSKYSKLTAVQKEALLLFHGVPIFQSLQMLKSNNGKVNTLATDGDGKYQLTVQNDGEVIKLQTKIATSKITGTLVAEDPLAIYKIDKFLQPAEIFDPTSSPAPKSSSSDDGDADSPNGEPSDDENGALGRGVGSLIVAFSLCFGLLFV</sequence>
<feature type="domain" description="FAS1" evidence="14">
    <location>
        <begin position="24"/>
        <end position="170"/>
    </location>
</feature>
<dbReference type="PANTHER" id="PTHR32382:SF64">
    <property type="entry name" value="FASCICLIN-LIKE ARABINOGALACTAN PROTEIN 2"/>
    <property type="match status" value="1"/>
</dbReference>
<dbReference type="InterPro" id="IPR036378">
    <property type="entry name" value="FAS1_dom_sf"/>
</dbReference>
<name>A0A7N0VCU0_KALFE</name>
<dbReference type="Proteomes" id="UP000594263">
    <property type="component" value="Unplaced"/>
</dbReference>
<dbReference type="InterPro" id="IPR000782">
    <property type="entry name" value="FAS1_domain"/>
</dbReference>
<keyword evidence="9" id="KW-0325">Glycoprotein</keyword>
<evidence type="ECO:0000256" key="3">
    <source>
        <dbReference type="ARBA" id="ARBA00022475"/>
    </source>
</evidence>
<dbReference type="GO" id="GO:0098552">
    <property type="term" value="C:side of membrane"/>
    <property type="evidence" value="ECO:0007669"/>
    <property type="project" value="UniProtKB-KW"/>
</dbReference>
<evidence type="ECO:0000256" key="4">
    <source>
        <dbReference type="ARBA" id="ARBA00022622"/>
    </source>
</evidence>
<evidence type="ECO:0000256" key="7">
    <source>
        <dbReference type="ARBA" id="ARBA00022974"/>
    </source>
</evidence>
<keyword evidence="3" id="KW-1003">Cell membrane</keyword>
<dbReference type="GO" id="GO:0048367">
    <property type="term" value="P:shoot system development"/>
    <property type="evidence" value="ECO:0007669"/>
    <property type="project" value="TreeGrafter"/>
</dbReference>
<evidence type="ECO:0000256" key="6">
    <source>
        <dbReference type="ARBA" id="ARBA00022737"/>
    </source>
</evidence>
<dbReference type="OMA" id="HQITHRS"/>
<evidence type="ECO:0000256" key="9">
    <source>
        <dbReference type="ARBA" id="ARBA00023180"/>
    </source>
</evidence>